<evidence type="ECO:0000313" key="4">
    <source>
        <dbReference type="EMBL" id="KAK4503579.1"/>
    </source>
</evidence>
<feature type="region of interest" description="Disordered" evidence="2">
    <location>
        <begin position="45"/>
        <end position="101"/>
    </location>
</feature>
<evidence type="ECO:0000256" key="2">
    <source>
        <dbReference type="SAM" id="MobiDB-lite"/>
    </source>
</evidence>
<evidence type="ECO:0000259" key="3">
    <source>
        <dbReference type="PROSITE" id="PS50048"/>
    </source>
</evidence>
<keyword evidence="5" id="KW-1185">Reference proteome</keyword>
<dbReference type="InterPro" id="IPR053175">
    <property type="entry name" value="DHMBA_Reg_Transcription_Factor"/>
</dbReference>
<dbReference type="SUPFAM" id="SSF57701">
    <property type="entry name" value="Zn2/Cys6 DNA-binding domain"/>
    <property type="match status" value="1"/>
</dbReference>
<accession>A0ABR0EQC3</accession>
<keyword evidence="1" id="KW-0539">Nucleus</keyword>
<proteinExistence type="predicted"/>
<organism evidence="4 5">
    <name type="scientific">Zasmidium cellare</name>
    <name type="common">Wine cellar mold</name>
    <name type="synonym">Racodium cellare</name>
    <dbReference type="NCBI Taxonomy" id="395010"/>
    <lineage>
        <taxon>Eukaryota</taxon>
        <taxon>Fungi</taxon>
        <taxon>Dikarya</taxon>
        <taxon>Ascomycota</taxon>
        <taxon>Pezizomycotina</taxon>
        <taxon>Dothideomycetes</taxon>
        <taxon>Dothideomycetidae</taxon>
        <taxon>Mycosphaerellales</taxon>
        <taxon>Mycosphaerellaceae</taxon>
        <taxon>Zasmidium</taxon>
    </lineage>
</organism>
<feature type="compositionally biased region" description="Basic and acidic residues" evidence="2">
    <location>
        <begin position="54"/>
        <end position="63"/>
    </location>
</feature>
<dbReference type="InterPro" id="IPR036864">
    <property type="entry name" value="Zn2-C6_fun-type_DNA-bd_sf"/>
</dbReference>
<feature type="compositionally biased region" description="Low complexity" evidence="2">
    <location>
        <begin position="81"/>
        <end position="97"/>
    </location>
</feature>
<name>A0ABR0EQC3_ZASCE</name>
<dbReference type="Pfam" id="PF11951">
    <property type="entry name" value="Fungal_trans_2"/>
    <property type="match status" value="1"/>
</dbReference>
<protein>
    <recommendedName>
        <fullName evidence="3">Zn(2)-C6 fungal-type domain-containing protein</fullName>
    </recommendedName>
</protein>
<sequence length="629" mass="71087">MVYRGKPSAGCEQCRKAKKRCDLGQPACTRCSKLKKQCTGYRNVSELQIQDESESTKLKADRQKARHLAPPTTTENALPTPASNAQSPNSDSSSTGDDIIDLPPHDSFPILGFVEAPADDVQNFESLCTLEQIGVPDSLRFNVDELATTYFFNQFTSQNGHWTWLRDQARLSNMDPVLELSIRACGIACFDNVQHIAQGREYSRKLYAEALGLLNGALRDPKRSKTDDSLVAVAMLGYYENLTCDSRDSILSWKAHIQGATQLLKIRGKNQFKTQIGRMLFRETRSQILINCIWEDQSPPAFLYEWEQELEEMSPNRQQVAPADRLTIICWDFASLRCKVRYKTITDAEALDLAAQIEMRMIEWSIETMAKPAWQYHDLEVEESPDVWNGMVHSYVVHPAAGVWNTYRSMRIMLTRTQEYLYRRIHPNPAHEDAGQFKYFRSVRRQMADEICAGIPSQLGHASPAYNSPCLLITAYMSIWPLFFAGTCALERIGTNAWKEALSGDLLPTTSAAASQASWVIGRMQYISQHMGIHWADGVAATLKGEFVNVEEVAQPEYLDDINMKAYWRSRLNRGLPDTPAWLKKIESSGRGPRILNEKESPLSDALHQPRSEFGPIWIGGGRNGEIFL</sequence>
<dbReference type="SMART" id="SM00066">
    <property type="entry name" value="GAL4"/>
    <property type="match status" value="1"/>
</dbReference>
<evidence type="ECO:0000256" key="1">
    <source>
        <dbReference type="ARBA" id="ARBA00023242"/>
    </source>
</evidence>
<comment type="caution">
    <text evidence="4">The sequence shown here is derived from an EMBL/GenBank/DDBJ whole genome shotgun (WGS) entry which is preliminary data.</text>
</comment>
<feature type="domain" description="Zn(2)-C6 fungal-type" evidence="3">
    <location>
        <begin position="10"/>
        <end position="39"/>
    </location>
</feature>
<dbReference type="Pfam" id="PF00172">
    <property type="entry name" value="Zn_clus"/>
    <property type="match status" value="1"/>
</dbReference>
<dbReference type="CDD" id="cd00067">
    <property type="entry name" value="GAL4"/>
    <property type="match status" value="1"/>
</dbReference>
<dbReference type="Proteomes" id="UP001305779">
    <property type="component" value="Unassembled WGS sequence"/>
</dbReference>
<dbReference type="InterPro" id="IPR021858">
    <property type="entry name" value="Fun_TF"/>
</dbReference>
<dbReference type="PROSITE" id="PS50048">
    <property type="entry name" value="ZN2_CY6_FUNGAL_2"/>
    <property type="match status" value="1"/>
</dbReference>
<evidence type="ECO:0000313" key="5">
    <source>
        <dbReference type="Proteomes" id="UP001305779"/>
    </source>
</evidence>
<dbReference type="InterPro" id="IPR001138">
    <property type="entry name" value="Zn2Cys6_DnaBD"/>
</dbReference>
<dbReference type="Gene3D" id="4.10.240.10">
    <property type="entry name" value="Zn(2)-C6 fungal-type DNA-binding domain"/>
    <property type="match status" value="1"/>
</dbReference>
<reference evidence="4 5" key="1">
    <citation type="journal article" date="2023" name="G3 (Bethesda)">
        <title>A chromosome-level genome assembly of Zasmidium syzygii isolated from banana leaves.</title>
        <authorList>
            <person name="van Westerhoven A.C."/>
            <person name="Mehrabi R."/>
            <person name="Talebi R."/>
            <person name="Steentjes M.B.F."/>
            <person name="Corcolon B."/>
            <person name="Chong P.A."/>
            <person name="Kema G.H.J."/>
            <person name="Seidl M.F."/>
        </authorList>
    </citation>
    <scope>NUCLEOTIDE SEQUENCE [LARGE SCALE GENOMIC DNA]</scope>
    <source>
        <strain evidence="4 5">P124</strain>
    </source>
</reference>
<gene>
    <name evidence="4" type="ORF">PRZ48_004494</name>
</gene>
<dbReference type="EMBL" id="JAXOVC010000003">
    <property type="protein sequence ID" value="KAK4503579.1"/>
    <property type="molecule type" value="Genomic_DNA"/>
</dbReference>
<dbReference type="PANTHER" id="PTHR38791">
    <property type="entry name" value="ZN(II)2CYS6 TRANSCRIPTION FACTOR (EUROFUNG)-RELATED-RELATED"/>
    <property type="match status" value="1"/>
</dbReference>
<dbReference type="PROSITE" id="PS00463">
    <property type="entry name" value="ZN2_CY6_FUNGAL_1"/>
    <property type="match status" value="1"/>
</dbReference>